<dbReference type="EMBL" id="JAGTXB010000005">
    <property type="protein sequence ID" value="MBS0028209.1"/>
    <property type="molecule type" value="Genomic_DNA"/>
</dbReference>
<sequence length="76" mass="9130">MRRELSQSDNMRFYLFTAVRNNCLTYLTREKKQAVFMEDLDAMADTGPLLYEGKIHLKSMHLPTHSFVLEARYWIW</sequence>
<evidence type="ECO:0000313" key="1">
    <source>
        <dbReference type="EMBL" id="MBS0028209.1"/>
    </source>
</evidence>
<protein>
    <submittedName>
        <fullName evidence="1">Uncharacterized protein</fullName>
    </submittedName>
</protein>
<gene>
    <name evidence="1" type="ORF">KE626_12900</name>
</gene>
<reference evidence="1 2" key="1">
    <citation type="submission" date="2021-04" db="EMBL/GenBank/DDBJ databases">
        <title>Chitinophaga sp. nov., isolated from the rhizosphere soil.</title>
        <authorList>
            <person name="He S."/>
        </authorList>
    </citation>
    <scope>NUCLEOTIDE SEQUENCE [LARGE SCALE GENOMIC DNA]</scope>
    <source>
        <strain evidence="1 2">2R12</strain>
    </source>
</reference>
<accession>A0ABS5IZ33</accession>
<comment type="caution">
    <text evidence="1">The sequence shown here is derived from an EMBL/GenBank/DDBJ whole genome shotgun (WGS) entry which is preliminary data.</text>
</comment>
<name>A0ABS5IZ33_9BACT</name>
<evidence type="ECO:0000313" key="2">
    <source>
        <dbReference type="Proteomes" id="UP000676386"/>
    </source>
</evidence>
<organism evidence="1 2">
    <name type="scientific">Chitinophaga hostae</name>
    <dbReference type="NCBI Taxonomy" id="2831022"/>
    <lineage>
        <taxon>Bacteria</taxon>
        <taxon>Pseudomonadati</taxon>
        <taxon>Bacteroidota</taxon>
        <taxon>Chitinophagia</taxon>
        <taxon>Chitinophagales</taxon>
        <taxon>Chitinophagaceae</taxon>
        <taxon>Chitinophaga</taxon>
    </lineage>
</organism>
<keyword evidence="2" id="KW-1185">Reference proteome</keyword>
<proteinExistence type="predicted"/>
<dbReference type="Proteomes" id="UP000676386">
    <property type="component" value="Unassembled WGS sequence"/>
</dbReference>